<dbReference type="EMBL" id="JFKB01000036">
    <property type="protein sequence ID" value="OSQ42370.1"/>
    <property type="molecule type" value="Genomic_DNA"/>
</dbReference>
<accession>A0A1Y2L8E4</accession>
<keyword evidence="2" id="KW-0175">Coiled coil</keyword>
<name>A0A1Y2L8E4_9PROT</name>
<protein>
    <submittedName>
        <fullName evidence="3">CopG family transcriptional regulator</fullName>
    </submittedName>
</protein>
<organism evidence="3 4">
    <name type="scientific">Thalassospira alkalitolerans</name>
    <dbReference type="NCBI Taxonomy" id="1293890"/>
    <lineage>
        <taxon>Bacteria</taxon>
        <taxon>Pseudomonadati</taxon>
        <taxon>Pseudomonadota</taxon>
        <taxon>Alphaproteobacteria</taxon>
        <taxon>Rhodospirillales</taxon>
        <taxon>Thalassospiraceae</taxon>
        <taxon>Thalassospira</taxon>
    </lineage>
</organism>
<evidence type="ECO:0000313" key="3">
    <source>
        <dbReference type="EMBL" id="OSQ42370.1"/>
    </source>
</evidence>
<keyword evidence="4" id="KW-1185">Reference proteome</keyword>
<dbReference type="SUPFAM" id="SSF47598">
    <property type="entry name" value="Ribbon-helix-helix"/>
    <property type="match status" value="1"/>
</dbReference>
<dbReference type="Pfam" id="PF03693">
    <property type="entry name" value="ParD_antitoxin"/>
    <property type="match status" value="1"/>
</dbReference>
<dbReference type="OrthoDB" id="514770at2"/>
<gene>
    <name evidence="3" type="ORF">TALK_21630</name>
</gene>
<evidence type="ECO:0000256" key="2">
    <source>
        <dbReference type="SAM" id="Coils"/>
    </source>
</evidence>
<sequence>MGKNNTIERMTVTVTQEMALAMRSALTQGAYASSSEIVRDALRDWQHKRRLQETELESLRADIAVADRDVAEARVETFDPDQIVKKGQQRLQSRSGS</sequence>
<evidence type="ECO:0000256" key="1">
    <source>
        <dbReference type="ARBA" id="ARBA00022649"/>
    </source>
</evidence>
<dbReference type="Proteomes" id="UP000193396">
    <property type="component" value="Unassembled WGS sequence"/>
</dbReference>
<dbReference type="Gene3D" id="6.10.10.120">
    <property type="entry name" value="Antitoxin ParD1-like"/>
    <property type="match status" value="1"/>
</dbReference>
<dbReference type="InterPro" id="IPR038296">
    <property type="entry name" value="ParD_sf"/>
</dbReference>
<dbReference type="AlphaFoldDB" id="A0A1Y2L8E4"/>
<feature type="coiled-coil region" evidence="2">
    <location>
        <begin position="42"/>
        <end position="76"/>
    </location>
</feature>
<reference evidence="3 4" key="1">
    <citation type="submission" date="2014-03" db="EMBL/GenBank/DDBJ databases">
        <title>The draft genome sequence of Thalassospira alkalitolerans JCM 18968.</title>
        <authorList>
            <person name="Lai Q."/>
            <person name="Shao Z."/>
        </authorList>
    </citation>
    <scope>NUCLEOTIDE SEQUENCE [LARGE SCALE GENOMIC DNA]</scope>
    <source>
        <strain evidence="3 4">JCM 18968</strain>
    </source>
</reference>
<comment type="caution">
    <text evidence="3">The sequence shown here is derived from an EMBL/GenBank/DDBJ whole genome shotgun (WGS) entry which is preliminary data.</text>
</comment>
<evidence type="ECO:0000313" key="4">
    <source>
        <dbReference type="Proteomes" id="UP000193396"/>
    </source>
</evidence>
<dbReference type="STRING" id="1293890.TALK_21630"/>
<proteinExistence type="predicted"/>
<dbReference type="RefSeq" id="WP_085621242.1">
    <property type="nucleotide sequence ID" value="NZ_JBLXAE010000006.1"/>
</dbReference>
<dbReference type="GO" id="GO:0006355">
    <property type="term" value="P:regulation of DNA-templated transcription"/>
    <property type="evidence" value="ECO:0007669"/>
    <property type="project" value="InterPro"/>
</dbReference>
<dbReference type="InterPro" id="IPR022789">
    <property type="entry name" value="ParD"/>
</dbReference>
<keyword evidence="1" id="KW-1277">Toxin-antitoxin system</keyword>
<dbReference type="InterPro" id="IPR010985">
    <property type="entry name" value="Ribbon_hlx_hlx"/>
</dbReference>